<dbReference type="NCBIfam" id="TIGR00474">
    <property type="entry name" value="selA"/>
    <property type="match status" value="1"/>
</dbReference>
<evidence type="ECO:0000256" key="5">
    <source>
        <dbReference type="ARBA" id="ARBA00022917"/>
    </source>
</evidence>
<evidence type="ECO:0000256" key="7">
    <source>
        <dbReference type="ARBA" id="ARBA00044507"/>
    </source>
</evidence>
<dbReference type="Gene3D" id="3.40.640.10">
    <property type="entry name" value="Type I PLP-dependent aspartate aminotransferase-like (Major domain)"/>
    <property type="match status" value="1"/>
</dbReference>
<name>A0A4S4AWX3_9RHOO</name>
<dbReference type="Pfam" id="PF03841">
    <property type="entry name" value="SelA"/>
    <property type="match status" value="1"/>
</dbReference>
<keyword evidence="5 8" id="KW-0648">Protein biosynthesis</keyword>
<dbReference type="InterPro" id="IPR015421">
    <property type="entry name" value="PyrdxlP-dep_Trfase_major"/>
</dbReference>
<keyword evidence="3 8" id="KW-0808">Transferase</keyword>
<feature type="modified residue" description="N6-(pyridoxal phosphate)lysine" evidence="8 9">
    <location>
        <position position="310"/>
    </location>
</feature>
<dbReference type="GO" id="GO:0004125">
    <property type="term" value="F:L-seryl-tRNA(Sec) selenium transferase activity"/>
    <property type="evidence" value="ECO:0007669"/>
    <property type="project" value="UniProtKB-UniRule"/>
</dbReference>
<comment type="catalytic activity">
    <reaction evidence="8">
        <text>L-seryl-tRNA(Sec) + selenophosphate + H(+) = L-selenocysteinyl-tRNA(Sec) + phosphate</text>
        <dbReference type="Rhea" id="RHEA:22728"/>
        <dbReference type="Rhea" id="RHEA-COMP:9742"/>
        <dbReference type="Rhea" id="RHEA-COMP:9743"/>
        <dbReference type="ChEBI" id="CHEBI:15378"/>
        <dbReference type="ChEBI" id="CHEBI:16144"/>
        <dbReference type="ChEBI" id="CHEBI:43474"/>
        <dbReference type="ChEBI" id="CHEBI:78533"/>
        <dbReference type="ChEBI" id="CHEBI:78573"/>
        <dbReference type="EC" id="2.9.1.1"/>
    </reaction>
</comment>
<dbReference type="Gene3D" id="3.90.1150.180">
    <property type="match status" value="1"/>
</dbReference>
<reference evidence="12 13" key="1">
    <citation type="submission" date="2019-04" db="EMBL/GenBank/DDBJ databases">
        <title>Azoarcus nasutitermitis sp. nov. isolated from termite nest.</title>
        <authorList>
            <person name="Lin S.-Y."/>
            <person name="Hameed A."/>
            <person name="Hsu Y.-H."/>
            <person name="Young C.-C."/>
        </authorList>
    </citation>
    <scope>NUCLEOTIDE SEQUENCE [LARGE SCALE GENOMIC DNA]</scope>
    <source>
        <strain evidence="12 13">CC-YHH838</strain>
    </source>
</reference>
<sequence>MKTHSSAPSSADPADRPNPAPGGALSSLPAVDRLLGDPRLQQAIAEHGRAPAVEAARKTLAAARMEMRAGAPAPGAEALAAAVLQTLEASVRPRLRRVFNLTGTVLHTNLGRATLPEEAVAAMVEAARHPCALEYDIDSGGRGDRDDLVSELLCELTGAEAATVVNNNAAAVFLLLNTLAQRKEVVVSRGELVEIGGAFRVPDIMKRAGAKLVEVGCTNRTHARDFEEAIGPRTGLLMKVHTSNYAVEGFTKAVEQAELAAIAHAHNLPFVEDLGSGTLTGLEAWGLPHEPTPREAIAAGADLVTFSGDKLLGGPQAGILVGRKDLIARIKKNPLKRALRVGKITLAGLEAVLRLYRDPDRLPERLETLRLLTRAQDDIHAQAERLKPAFASALVGWPVEVAVEAMRSQIGSGSLPVDRLPSAGLVCRPHKKGGALNRLEKALRALPVPVVGRIADNALWLDLRCLRAADENEFAAQCAGLATAGK</sequence>
<evidence type="ECO:0000313" key="13">
    <source>
        <dbReference type="Proteomes" id="UP000308430"/>
    </source>
</evidence>
<dbReference type="PANTHER" id="PTHR32328:SF0">
    <property type="entry name" value="L-SERYL-TRNA(SEC) SELENIUM TRANSFERASE"/>
    <property type="match status" value="1"/>
</dbReference>
<protein>
    <recommendedName>
        <fullName evidence="8">L-seryl-tRNA(Sec) selenium transferase</fullName>
        <ecNumber evidence="8">2.9.1.1</ecNumber>
    </recommendedName>
    <alternativeName>
        <fullName evidence="8">Selenocysteine synthase</fullName>
        <shortName evidence="8">Sec synthase</shortName>
    </alternativeName>
    <alternativeName>
        <fullName evidence="8">Selenocysteinyl-tRNA(Sec) synthase</fullName>
    </alternativeName>
</protein>
<comment type="pathway">
    <text evidence="8">Aminoacyl-tRNA biosynthesis; selenocysteinyl-tRNA(Sec) biosynthesis; selenocysteinyl-tRNA(Sec) from L-seryl-tRNA(Sec) (bacterial route): step 1/1.</text>
</comment>
<dbReference type="UniPathway" id="UPA00906">
    <property type="reaction ID" value="UER00896"/>
</dbReference>
<comment type="similarity">
    <text evidence="7 8">Belongs to the SelA family.</text>
</comment>
<keyword evidence="6 8" id="KW-0711">Selenium</keyword>
<dbReference type="FunFam" id="3.40.640.10:FF:000028">
    <property type="entry name" value="L-seryl-tRNA(Sec) selenium transferase"/>
    <property type="match status" value="1"/>
</dbReference>
<dbReference type="OrthoDB" id="9787096at2"/>
<accession>A0A4S4AWX3</accession>
<dbReference type="GO" id="GO:0001514">
    <property type="term" value="P:selenocysteine incorporation"/>
    <property type="evidence" value="ECO:0007669"/>
    <property type="project" value="UniProtKB-UniRule"/>
</dbReference>
<dbReference type="PANTHER" id="PTHR32328">
    <property type="entry name" value="L-SERYL-TRNA(SEC) SELENIUM TRANSFERASE"/>
    <property type="match status" value="1"/>
</dbReference>
<comment type="cofactor">
    <cofactor evidence="1 8 9">
        <name>pyridoxal 5'-phosphate</name>
        <dbReference type="ChEBI" id="CHEBI:597326"/>
    </cofactor>
</comment>
<feature type="domain" description="L-seryl-tRNA selenium transferase N-terminal" evidence="11">
    <location>
        <begin position="25"/>
        <end position="64"/>
    </location>
</feature>
<evidence type="ECO:0000256" key="3">
    <source>
        <dbReference type="ARBA" id="ARBA00022679"/>
    </source>
</evidence>
<evidence type="ECO:0000256" key="4">
    <source>
        <dbReference type="ARBA" id="ARBA00022898"/>
    </source>
</evidence>
<evidence type="ECO:0000256" key="10">
    <source>
        <dbReference type="SAM" id="MobiDB-lite"/>
    </source>
</evidence>
<dbReference type="InterPro" id="IPR015424">
    <property type="entry name" value="PyrdxlP-dep_Trfase"/>
</dbReference>
<keyword evidence="4 8" id="KW-0663">Pyridoxal phosphate</keyword>
<dbReference type="SUPFAM" id="SSF53383">
    <property type="entry name" value="PLP-dependent transferases"/>
    <property type="match status" value="1"/>
</dbReference>
<dbReference type="Pfam" id="PF12390">
    <property type="entry name" value="Se-cys_synth_N"/>
    <property type="match status" value="1"/>
</dbReference>
<comment type="caution">
    <text evidence="12">The sequence shown here is derived from an EMBL/GenBank/DDBJ whole genome shotgun (WGS) entry which is preliminary data.</text>
</comment>
<dbReference type="GO" id="GO:0005737">
    <property type="term" value="C:cytoplasm"/>
    <property type="evidence" value="ECO:0007669"/>
    <property type="project" value="UniProtKB-SubCell"/>
</dbReference>
<dbReference type="RefSeq" id="WP_136348272.1">
    <property type="nucleotide sequence ID" value="NZ_SSOC01000004.1"/>
</dbReference>
<proteinExistence type="inferred from homology"/>
<dbReference type="InterPro" id="IPR004534">
    <property type="entry name" value="SelA_trans"/>
</dbReference>
<feature type="region of interest" description="Disordered" evidence="10">
    <location>
        <begin position="1"/>
        <end position="29"/>
    </location>
</feature>
<dbReference type="EMBL" id="SSOC01000004">
    <property type="protein sequence ID" value="THF64553.1"/>
    <property type="molecule type" value="Genomic_DNA"/>
</dbReference>
<comment type="function">
    <text evidence="8">Converts seryl-tRNA(Sec) to selenocysteinyl-tRNA(Sec) required for selenoprotein biosynthesis.</text>
</comment>
<feature type="compositionally biased region" description="Low complexity" evidence="10">
    <location>
        <begin position="1"/>
        <end position="12"/>
    </location>
</feature>
<evidence type="ECO:0000256" key="6">
    <source>
        <dbReference type="ARBA" id="ARBA00023266"/>
    </source>
</evidence>
<gene>
    <name evidence="8" type="primary">selA</name>
    <name evidence="12" type="ORF">E6C76_10840</name>
</gene>
<dbReference type="EC" id="2.9.1.1" evidence="8"/>
<keyword evidence="13" id="KW-1185">Reference proteome</keyword>
<evidence type="ECO:0000259" key="11">
    <source>
        <dbReference type="Pfam" id="PF12390"/>
    </source>
</evidence>
<evidence type="ECO:0000256" key="9">
    <source>
        <dbReference type="PIRSR" id="PIRSR618319-50"/>
    </source>
</evidence>
<comment type="subcellular location">
    <subcellularLocation>
        <location evidence="8">Cytoplasm</location>
    </subcellularLocation>
</comment>
<dbReference type="AlphaFoldDB" id="A0A4S4AWX3"/>
<evidence type="ECO:0000313" key="12">
    <source>
        <dbReference type="EMBL" id="THF64553.1"/>
    </source>
</evidence>
<evidence type="ECO:0000256" key="8">
    <source>
        <dbReference type="HAMAP-Rule" id="MF_00423"/>
    </source>
</evidence>
<evidence type="ECO:0000256" key="1">
    <source>
        <dbReference type="ARBA" id="ARBA00001933"/>
    </source>
</evidence>
<dbReference type="Proteomes" id="UP000308430">
    <property type="component" value="Unassembled WGS sequence"/>
</dbReference>
<dbReference type="InterPro" id="IPR018319">
    <property type="entry name" value="SelA-like"/>
</dbReference>
<dbReference type="HAMAP" id="MF_00423">
    <property type="entry name" value="SelA"/>
    <property type="match status" value="1"/>
</dbReference>
<organism evidence="12 13">
    <name type="scientific">Pseudothauera nasutitermitis</name>
    <dbReference type="NCBI Taxonomy" id="2565930"/>
    <lineage>
        <taxon>Bacteria</taxon>
        <taxon>Pseudomonadati</taxon>
        <taxon>Pseudomonadota</taxon>
        <taxon>Betaproteobacteria</taxon>
        <taxon>Rhodocyclales</taxon>
        <taxon>Zoogloeaceae</taxon>
        <taxon>Pseudothauera</taxon>
    </lineage>
</organism>
<evidence type="ECO:0000256" key="2">
    <source>
        <dbReference type="ARBA" id="ARBA00022490"/>
    </source>
</evidence>
<dbReference type="GO" id="GO:0001717">
    <property type="term" value="P:conversion of seryl-tRNAsec to selenocys-tRNAsec"/>
    <property type="evidence" value="ECO:0007669"/>
    <property type="project" value="UniProtKB-UniRule"/>
</dbReference>
<dbReference type="InterPro" id="IPR025862">
    <property type="entry name" value="SelA_trans_N_dom"/>
</dbReference>
<keyword evidence="2 8" id="KW-0963">Cytoplasm</keyword>